<gene>
    <name evidence="1" type="ORF">Tco_0893237</name>
</gene>
<evidence type="ECO:0000313" key="1">
    <source>
        <dbReference type="EMBL" id="GJT23300.1"/>
    </source>
</evidence>
<name>A0ABQ5C8Q4_9ASTR</name>
<organism evidence="1 2">
    <name type="scientific">Tanacetum coccineum</name>
    <dbReference type="NCBI Taxonomy" id="301880"/>
    <lineage>
        <taxon>Eukaryota</taxon>
        <taxon>Viridiplantae</taxon>
        <taxon>Streptophyta</taxon>
        <taxon>Embryophyta</taxon>
        <taxon>Tracheophyta</taxon>
        <taxon>Spermatophyta</taxon>
        <taxon>Magnoliopsida</taxon>
        <taxon>eudicotyledons</taxon>
        <taxon>Gunneridae</taxon>
        <taxon>Pentapetalae</taxon>
        <taxon>asterids</taxon>
        <taxon>campanulids</taxon>
        <taxon>Asterales</taxon>
        <taxon>Asteraceae</taxon>
        <taxon>Asteroideae</taxon>
        <taxon>Anthemideae</taxon>
        <taxon>Anthemidinae</taxon>
        <taxon>Tanacetum</taxon>
    </lineage>
</organism>
<sequence>MFAIHENTDLIRESKSILTFVGDDDNYLFTMLGSSSPASWQGSNTQIVVRTIVGIWYRFDIRIPEPYLSLFENDHCLTSQQFAIHYSADCMWNCDDDKYLFTMLGSLSLASWQGSHTQIVVATMEGIWTDTKKRTKNKAKTTKPDSEWKRL</sequence>
<comment type="caution">
    <text evidence="1">The sequence shown here is derived from an EMBL/GenBank/DDBJ whole genome shotgun (WGS) entry which is preliminary data.</text>
</comment>
<dbReference type="EMBL" id="BQNB010014043">
    <property type="protein sequence ID" value="GJT23300.1"/>
    <property type="molecule type" value="Genomic_DNA"/>
</dbReference>
<dbReference type="Proteomes" id="UP001151760">
    <property type="component" value="Unassembled WGS sequence"/>
</dbReference>
<reference evidence="1" key="2">
    <citation type="submission" date="2022-01" db="EMBL/GenBank/DDBJ databases">
        <authorList>
            <person name="Yamashiro T."/>
            <person name="Shiraishi A."/>
            <person name="Satake H."/>
            <person name="Nakayama K."/>
        </authorList>
    </citation>
    <scope>NUCLEOTIDE SEQUENCE</scope>
</reference>
<keyword evidence="2" id="KW-1185">Reference proteome</keyword>
<evidence type="ECO:0000313" key="2">
    <source>
        <dbReference type="Proteomes" id="UP001151760"/>
    </source>
</evidence>
<proteinExistence type="predicted"/>
<reference evidence="1" key="1">
    <citation type="journal article" date="2022" name="Int. J. Mol. Sci.">
        <title>Draft Genome of Tanacetum Coccineum: Genomic Comparison of Closely Related Tanacetum-Family Plants.</title>
        <authorList>
            <person name="Yamashiro T."/>
            <person name="Shiraishi A."/>
            <person name="Nakayama K."/>
            <person name="Satake H."/>
        </authorList>
    </citation>
    <scope>NUCLEOTIDE SEQUENCE</scope>
</reference>
<accession>A0ABQ5C8Q4</accession>
<protein>
    <submittedName>
        <fullName evidence="1">Uncharacterized protein</fullName>
    </submittedName>
</protein>